<protein>
    <recommendedName>
        <fullName evidence="1">5'-3' exonuclease domain-containing protein</fullName>
    </recommendedName>
</protein>
<evidence type="ECO:0000259" key="1">
    <source>
        <dbReference type="Pfam" id="PF01367"/>
    </source>
</evidence>
<feature type="non-terminal residue" evidence="2">
    <location>
        <position position="1"/>
    </location>
</feature>
<dbReference type="AlphaFoldDB" id="A0A0F8YQ75"/>
<dbReference type="InterPro" id="IPR020045">
    <property type="entry name" value="DNA_polI_H3TH"/>
</dbReference>
<proteinExistence type="predicted"/>
<dbReference type="GO" id="GO:0017108">
    <property type="term" value="F:5'-flap endonuclease activity"/>
    <property type="evidence" value="ECO:0007669"/>
    <property type="project" value="InterPro"/>
</dbReference>
<name>A0A0F8YQ75_9ZZZZ</name>
<dbReference type="GO" id="GO:0033567">
    <property type="term" value="P:DNA replication, Okazaki fragment processing"/>
    <property type="evidence" value="ECO:0007669"/>
    <property type="project" value="InterPro"/>
</dbReference>
<dbReference type="PANTHER" id="PTHR42646:SF2">
    <property type="entry name" value="5'-3' EXONUCLEASE FAMILY PROTEIN"/>
    <property type="match status" value="1"/>
</dbReference>
<reference evidence="2" key="1">
    <citation type="journal article" date="2015" name="Nature">
        <title>Complex archaea that bridge the gap between prokaryotes and eukaryotes.</title>
        <authorList>
            <person name="Spang A."/>
            <person name="Saw J.H."/>
            <person name="Jorgensen S.L."/>
            <person name="Zaremba-Niedzwiedzka K."/>
            <person name="Martijn J."/>
            <person name="Lind A.E."/>
            <person name="van Eijk R."/>
            <person name="Schleper C."/>
            <person name="Guy L."/>
            <person name="Ettema T.J."/>
        </authorList>
    </citation>
    <scope>NUCLEOTIDE SEQUENCE</scope>
</reference>
<gene>
    <name evidence="2" type="ORF">LCGC14_3065910</name>
</gene>
<dbReference type="CDD" id="cd09898">
    <property type="entry name" value="H3TH_53EXO"/>
    <property type="match status" value="1"/>
</dbReference>
<dbReference type="PANTHER" id="PTHR42646">
    <property type="entry name" value="FLAP ENDONUCLEASE XNI"/>
    <property type="match status" value="1"/>
</dbReference>
<dbReference type="GO" id="GO:0003677">
    <property type="term" value="F:DNA binding"/>
    <property type="evidence" value="ECO:0007669"/>
    <property type="project" value="InterPro"/>
</dbReference>
<dbReference type="Gene3D" id="1.10.150.20">
    <property type="entry name" value="5' to 3' exonuclease, C-terminal subdomain"/>
    <property type="match status" value="1"/>
</dbReference>
<dbReference type="InterPro" id="IPR008918">
    <property type="entry name" value="HhH2"/>
</dbReference>
<evidence type="ECO:0000313" key="2">
    <source>
        <dbReference type="EMBL" id="KKK56299.1"/>
    </source>
</evidence>
<dbReference type="EMBL" id="LAZR01065065">
    <property type="protein sequence ID" value="KKK56299.1"/>
    <property type="molecule type" value="Genomic_DNA"/>
</dbReference>
<organism evidence="2">
    <name type="scientific">marine sediment metagenome</name>
    <dbReference type="NCBI Taxonomy" id="412755"/>
    <lineage>
        <taxon>unclassified sequences</taxon>
        <taxon>metagenomes</taxon>
        <taxon>ecological metagenomes</taxon>
    </lineage>
</organism>
<feature type="domain" description="5'-3' exonuclease" evidence="1">
    <location>
        <begin position="16"/>
        <end position="98"/>
    </location>
</feature>
<accession>A0A0F8YQ75</accession>
<comment type="caution">
    <text evidence="2">The sequence shown here is derived from an EMBL/GenBank/DDBJ whole genome shotgun (WGS) entry which is preliminary data.</text>
</comment>
<sequence length="132" mass="14393">KSLTNRIDVKEFFGVFPEQVATYKALAGDASDNVPGVTGVGKKKAVWLLESYQTFQGIIDHIHYLVTATGKPLAIARNLRLEHEQAVLYKTICTPLVDSALVIPEARPLSVKAISEALSRVPDEGGLLYDDV</sequence>
<dbReference type="Pfam" id="PF01367">
    <property type="entry name" value="5_3_exonuc"/>
    <property type="match status" value="1"/>
</dbReference>
<dbReference type="SUPFAM" id="SSF47807">
    <property type="entry name" value="5' to 3' exonuclease, C-terminal subdomain"/>
    <property type="match status" value="1"/>
</dbReference>
<dbReference type="InterPro" id="IPR038969">
    <property type="entry name" value="FEN"/>
</dbReference>
<dbReference type="InterPro" id="IPR036279">
    <property type="entry name" value="5-3_exonuclease_C_sf"/>
</dbReference>
<dbReference type="SMART" id="SM00279">
    <property type="entry name" value="HhH2"/>
    <property type="match status" value="1"/>
</dbReference>